<reference evidence="1" key="1">
    <citation type="submission" date="2017-08" db="EMBL/GenBank/DDBJ databases">
        <authorList>
            <person name="de Groot N.N."/>
        </authorList>
    </citation>
    <scope>NUCLEOTIDE SEQUENCE [LARGE SCALE GENOMIC DNA]</scope>
    <source>
        <strain evidence="1">PX439</strain>
    </source>
</reference>
<evidence type="ECO:0000313" key="1">
    <source>
        <dbReference type="EMBL" id="OZF88891.1"/>
    </source>
</evidence>
<sequence>MCDTAYPKSPVQMTNYNNFGCELLLRRHMKEQELREKLRIANKLKHERLDAQKELEDWMSFEKAEEKRCDEEVRVVFAGNRAENGENDRFGSPLPTIEILHYAVQERVTSEYHRKSIRPEVERRRDHWNRESSRYSENGRRHYEEFEIRFQSRDSSHQGRKRDSGFRTTPEGRRRQGNDWKYNSIRMDNRRETYRRI</sequence>
<protein>
    <submittedName>
        <fullName evidence="1">Uncharacterized protein</fullName>
    </submittedName>
</protein>
<evidence type="ECO:0000313" key="2">
    <source>
        <dbReference type="Proteomes" id="UP000216624"/>
    </source>
</evidence>
<organism evidence="1 2">
    <name type="scientific">Caenorhabditis remanei</name>
    <name type="common">Caenorhabditis vulgaris</name>
    <dbReference type="NCBI Taxonomy" id="31234"/>
    <lineage>
        <taxon>Eukaryota</taxon>
        <taxon>Metazoa</taxon>
        <taxon>Ecdysozoa</taxon>
        <taxon>Nematoda</taxon>
        <taxon>Chromadorea</taxon>
        <taxon>Rhabditida</taxon>
        <taxon>Rhabditina</taxon>
        <taxon>Rhabditomorpha</taxon>
        <taxon>Rhabditoidea</taxon>
        <taxon>Rhabditidae</taxon>
        <taxon>Peloderinae</taxon>
        <taxon>Caenorhabditis</taxon>
    </lineage>
</organism>
<dbReference type="Proteomes" id="UP000216624">
    <property type="component" value="Unassembled WGS sequence"/>
</dbReference>
<keyword evidence="2" id="KW-1185">Reference proteome</keyword>
<proteinExistence type="predicted"/>
<dbReference type="HOGENOM" id="CLU_1385333_0_0_1"/>
<comment type="caution">
    <text evidence="1">The sequence shown here is derived from an EMBL/GenBank/DDBJ whole genome shotgun (WGS) entry which is preliminary data.</text>
</comment>
<name>A0A260ZT03_CAERE</name>
<accession>A0A260ZT03</accession>
<feature type="non-terminal residue" evidence="1">
    <location>
        <position position="1"/>
    </location>
</feature>
<gene>
    <name evidence="1" type="ORF">FL82_22407</name>
</gene>
<dbReference type="EMBL" id="NMWX01000046">
    <property type="protein sequence ID" value="OZF88891.1"/>
    <property type="molecule type" value="Genomic_DNA"/>
</dbReference>